<proteinExistence type="predicted"/>
<gene>
    <name evidence="1" type="ORF">I8J30_28030</name>
</gene>
<dbReference type="EMBL" id="JAGKSP010000019">
    <property type="protein sequence ID" value="MBP3966550.1"/>
    <property type="molecule type" value="Genomic_DNA"/>
</dbReference>
<sequence>MKVDNKDLLIYLHKRLSHLKKKFILFAYTRHKNEGKIEELEDIIRRIEIGNFEYQDND</sequence>
<keyword evidence="2" id="KW-1185">Reference proteome</keyword>
<evidence type="ECO:0000313" key="1">
    <source>
        <dbReference type="EMBL" id="MBP3966550.1"/>
    </source>
</evidence>
<name>A0ABS5CL44_9BACL</name>
<comment type="caution">
    <text evidence="1">The sequence shown here is derived from an EMBL/GenBank/DDBJ whole genome shotgun (WGS) entry which is preliminary data.</text>
</comment>
<evidence type="ECO:0000313" key="2">
    <source>
        <dbReference type="Proteomes" id="UP000673394"/>
    </source>
</evidence>
<protein>
    <submittedName>
        <fullName evidence="1">Uncharacterized protein</fullName>
    </submittedName>
</protein>
<accession>A0ABS5CL44</accession>
<organism evidence="1 2">
    <name type="scientific">Paenibacillus lignilyticus</name>
    <dbReference type="NCBI Taxonomy" id="1172615"/>
    <lineage>
        <taxon>Bacteria</taxon>
        <taxon>Bacillati</taxon>
        <taxon>Bacillota</taxon>
        <taxon>Bacilli</taxon>
        <taxon>Bacillales</taxon>
        <taxon>Paenibacillaceae</taxon>
        <taxon>Paenibacillus</taxon>
    </lineage>
</organism>
<reference evidence="1 2" key="1">
    <citation type="submission" date="2021-04" db="EMBL/GenBank/DDBJ databases">
        <title>Paenibacillus sp. DLE-14 whole genome sequence.</title>
        <authorList>
            <person name="Ham Y.J."/>
        </authorList>
    </citation>
    <scope>NUCLEOTIDE SEQUENCE [LARGE SCALE GENOMIC DNA]</scope>
    <source>
        <strain evidence="1 2">DLE-14</strain>
    </source>
</reference>
<dbReference type="RefSeq" id="WP_210663810.1">
    <property type="nucleotide sequence ID" value="NZ_JAGKSP010000019.1"/>
</dbReference>
<dbReference type="Proteomes" id="UP000673394">
    <property type="component" value="Unassembled WGS sequence"/>
</dbReference>